<dbReference type="Proteomes" id="UP001148737">
    <property type="component" value="Unassembled WGS sequence"/>
</dbReference>
<proteinExistence type="predicted"/>
<organism evidence="1 2">
    <name type="scientific">Lecanicillium saksenae</name>
    <dbReference type="NCBI Taxonomy" id="468837"/>
    <lineage>
        <taxon>Eukaryota</taxon>
        <taxon>Fungi</taxon>
        <taxon>Dikarya</taxon>
        <taxon>Ascomycota</taxon>
        <taxon>Pezizomycotina</taxon>
        <taxon>Sordariomycetes</taxon>
        <taxon>Hypocreomycetidae</taxon>
        <taxon>Hypocreales</taxon>
        <taxon>Cordycipitaceae</taxon>
        <taxon>Lecanicillium</taxon>
    </lineage>
</organism>
<evidence type="ECO:0000313" key="1">
    <source>
        <dbReference type="EMBL" id="KAJ3472936.1"/>
    </source>
</evidence>
<reference evidence="1" key="1">
    <citation type="submission" date="2022-07" db="EMBL/GenBank/DDBJ databases">
        <title>Genome Sequence of Lecanicillium saksenae.</title>
        <authorList>
            <person name="Buettner E."/>
        </authorList>
    </citation>
    <scope>NUCLEOTIDE SEQUENCE</scope>
    <source>
        <strain evidence="1">VT-O1</strain>
    </source>
</reference>
<evidence type="ECO:0000313" key="2">
    <source>
        <dbReference type="Proteomes" id="UP001148737"/>
    </source>
</evidence>
<gene>
    <name evidence="1" type="ORF">NLG97_g10620</name>
</gene>
<sequence length="195" mass="22271">MTFRVSEATAGDLKRLFQCQTLAFGEDPFLEILYPHDTLDENVARQKDMLDSDEQSVAIKVTETTSQTIMFGFDWYGTEGGQDRAFVQHLFDAVLKRRRSQIPPQHLLLDICYCHPDYQRQGVGNLLVEWGVKKADELRPAAFVEASPTGTRLYERHGFHVLEQVSIKDERWPLRPEISYKLMARAVSGPNVVNG</sequence>
<keyword evidence="2" id="KW-1185">Reference proteome</keyword>
<comment type="caution">
    <text evidence="1">The sequence shown here is derived from an EMBL/GenBank/DDBJ whole genome shotgun (WGS) entry which is preliminary data.</text>
</comment>
<name>A0ACC1QD71_9HYPO</name>
<protein>
    <submittedName>
        <fullName evidence="1">Uncharacterized protein</fullName>
    </submittedName>
</protein>
<accession>A0ACC1QD71</accession>
<dbReference type="EMBL" id="JANAKD010002770">
    <property type="protein sequence ID" value="KAJ3472936.1"/>
    <property type="molecule type" value="Genomic_DNA"/>
</dbReference>